<dbReference type="AlphaFoldDB" id="A0A518BEZ6"/>
<gene>
    <name evidence="4" type="ORF">Pla133_06200</name>
</gene>
<evidence type="ECO:0000313" key="4">
    <source>
        <dbReference type="EMBL" id="QDU65555.1"/>
    </source>
</evidence>
<keyword evidence="1" id="KW-0378">Hydrolase</keyword>
<feature type="signal peptide" evidence="3">
    <location>
        <begin position="1"/>
        <end position="25"/>
    </location>
</feature>
<proteinExistence type="predicted"/>
<dbReference type="SUPFAM" id="SSF49785">
    <property type="entry name" value="Galactose-binding domain-like"/>
    <property type="match status" value="1"/>
</dbReference>
<evidence type="ECO:0000256" key="3">
    <source>
        <dbReference type="SAM" id="SignalP"/>
    </source>
</evidence>
<accession>A0A518BEZ6</accession>
<dbReference type="InterPro" id="IPR036156">
    <property type="entry name" value="Beta-gal/glucu_dom_sf"/>
</dbReference>
<name>A0A518BEZ6_9BACT</name>
<dbReference type="Proteomes" id="UP000316921">
    <property type="component" value="Chromosome"/>
</dbReference>
<dbReference type="PANTHER" id="PTHR42732">
    <property type="entry name" value="BETA-GALACTOSIDASE"/>
    <property type="match status" value="1"/>
</dbReference>
<protein>
    <submittedName>
        <fullName evidence="4">Uncharacterized protein</fullName>
    </submittedName>
</protein>
<keyword evidence="5" id="KW-1185">Reference proteome</keyword>
<sequence precursor="true">MVRAARCVALCVVVASVLMTGQAHAAQREIEPLDRGWTHVVLGGDEATDDSSRWTRIDLPFATLDPRERIVLRRELRAPASQRERRARVRLSAASEVAEAFLDGVALRVEERGFDVILELGSDLSDGERHELLVLFGSGEGDLATVTGVPTGIAGGARIEYLGERFLELRNDRETPPLVWSWLDSEAPVLELTVEVVERLPGAEPPSLRAVLLGEDRAELASAETVVSPDTTAPTPVSLALAAPNIVPWTPADPRVYGVVVELSRAGEVVDRWSTTTAPRRPRDGGYVGGSYQVGYDPACLEPALSDSPLARLSARALRRDAVRLGQLGAAVWMNAASVADEALLVECDLRGIEVAVVASEAFPVGRRRALEALAQAHPSAVIVNEPPLDRDGLRTLFDRFGPTRADRSAAGSDRREHARLFVEAARTATSSSLVPDALEMDGGGTFTSDRLPTWAYHRLRAASGQPTAYAAVDWAELELGGELTVYSSGDAVEVFVDGESLGRRRPWRGVATFERAPSAAEQVLVRSWRGGTVHAERVLLRPGAPAQILLLADELGIPLSAIEHDQIWVHALVLDGQGTVCTDFDGEVVVSLLGGGEIVGSGRPRAEGGVASVVLRATGPDPIQLAASATAVDERLDSNRLTVVPDGF</sequence>
<keyword evidence="3" id="KW-0732">Signal</keyword>
<dbReference type="KEGG" id="pbap:Pla133_06200"/>
<dbReference type="Gene3D" id="2.60.40.10">
    <property type="entry name" value="Immunoglobulins"/>
    <property type="match status" value="1"/>
</dbReference>
<evidence type="ECO:0000256" key="1">
    <source>
        <dbReference type="ARBA" id="ARBA00022801"/>
    </source>
</evidence>
<evidence type="ECO:0000256" key="2">
    <source>
        <dbReference type="ARBA" id="ARBA00023295"/>
    </source>
</evidence>
<dbReference type="InterPro" id="IPR008979">
    <property type="entry name" value="Galactose-bd-like_sf"/>
</dbReference>
<dbReference type="EMBL" id="CP036287">
    <property type="protein sequence ID" value="QDU65555.1"/>
    <property type="molecule type" value="Genomic_DNA"/>
</dbReference>
<keyword evidence="2" id="KW-0326">Glycosidase</keyword>
<feature type="chain" id="PRO_5022198276" evidence="3">
    <location>
        <begin position="26"/>
        <end position="649"/>
    </location>
</feature>
<dbReference type="InterPro" id="IPR013783">
    <property type="entry name" value="Ig-like_fold"/>
</dbReference>
<organism evidence="4 5">
    <name type="scientific">Engelhardtia mirabilis</name>
    <dbReference type="NCBI Taxonomy" id="2528011"/>
    <lineage>
        <taxon>Bacteria</taxon>
        <taxon>Pseudomonadati</taxon>
        <taxon>Planctomycetota</taxon>
        <taxon>Planctomycetia</taxon>
        <taxon>Planctomycetia incertae sedis</taxon>
        <taxon>Engelhardtia</taxon>
    </lineage>
</organism>
<dbReference type="InterPro" id="IPR051913">
    <property type="entry name" value="GH2_Domain-Containing"/>
</dbReference>
<evidence type="ECO:0000313" key="5">
    <source>
        <dbReference type="Proteomes" id="UP000316921"/>
    </source>
</evidence>
<reference evidence="4 5" key="1">
    <citation type="submission" date="2019-02" db="EMBL/GenBank/DDBJ databases">
        <title>Deep-cultivation of Planctomycetes and their phenomic and genomic characterization uncovers novel biology.</title>
        <authorList>
            <person name="Wiegand S."/>
            <person name="Jogler M."/>
            <person name="Boedeker C."/>
            <person name="Pinto D."/>
            <person name="Vollmers J."/>
            <person name="Rivas-Marin E."/>
            <person name="Kohn T."/>
            <person name="Peeters S.H."/>
            <person name="Heuer A."/>
            <person name="Rast P."/>
            <person name="Oberbeckmann S."/>
            <person name="Bunk B."/>
            <person name="Jeske O."/>
            <person name="Meyerdierks A."/>
            <person name="Storesund J.E."/>
            <person name="Kallscheuer N."/>
            <person name="Luecker S."/>
            <person name="Lage O.M."/>
            <person name="Pohl T."/>
            <person name="Merkel B.J."/>
            <person name="Hornburger P."/>
            <person name="Mueller R.-W."/>
            <person name="Bruemmer F."/>
            <person name="Labrenz M."/>
            <person name="Spormann A.M."/>
            <person name="Op den Camp H."/>
            <person name="Overmann J."/>
            <person name="Amann R."/>
            <person name="Jetten M.S.M."/>
            <person name="Mascher T."/>
            <person name="Medema M.H."/>
            <person name="Devos D.P."/>
            <person name="Kaster A.-K."/>
            <person name="Ovreas L."/>
            <person name="Rohde M."/>
            <person name="Galperin M.Y."/>
            <person name="Jogler C."/>
        </authorList>
    </citation>
    <scope>NUCLEOTIDE SEQUENCE [LARGE SCALE GENOMIC DNA]</scope>
    <source>
        <strain evidence="4 5">Pla133</strain>
    </source>
</reference>
<dbReference type="GO" id="GO:0016798">
    <property type="term" value="F:hydrolase activity, acting on glycosyl bonds"/>
    <property type="evidence" value="ECO:0007669"/>
    <property type="project" value="UniProtKB-KW"/>
</dbReference>
<dbReference type="SUPFAM" id="SSF49303">
    <property type="entry name" value="beta-Galactosidase/glucuronidase domain"/>
    <property type="match status" value="1"/>
</dbReference>
<dbReference type="PANTHER" id="PTHR42732:SF1">
    <property type="entry name" value="BETA-MANNOSIDASE"/>
    <property type="match status" value="1"/>
</dbReference>